<keyword evidence="2" id="KW-1185">Reference proteome</keyword>
<dbReference type="OrthoDB" id="282824at2"/>
<sequence>MSAAVGGLSVVAVGLLGLRDAARDSTQSAQPAAPLVGATAVEALSIWRTGRSEPNWSVGAFVLALGRLGGHMNRRRDGVPGWLTLWRGLRKLTPMIHVLKKARPTCGIT</sequence>
<dbReference type="Proteomes" id="UP000245802">
    <property type="component" value="Chromosome"/>
</dbReference>
<dbReference type="SUPFAM" id="SSF53098">
    <property type="entry name" value="Ribonuclease H-like"/>
    <property type="match status" value="1"/>
</dbReference>
<accession>A0A2Z3GUY9</accession>
<protein>
    <submittedName>
        <fullName evidence="1">Uncharacterized protein</fullName>
    </submittedName>
</protein>
<dbReference type="InterPro" id="IPR012337">
    <property type="entry name" value="RNaseH-like_sf"/>
</dbReference>
<organism evidence="1 2">
    <name type="scientific">Gemmata obscuriglobus</name>
    <dbReference type="NCBI Taxonomy" id="114"/>
    <lineage>
        <taxon>Bacteria</taxon>
        <taxon>Pseudomonadati</taxon>
        <taxon>Planctomycetota</taxon>
        <taxon>Planctomycetia</taxon>
        <taxon>Gemmatales</taxon>
        <taxon>Gemmataceae</taxon>
        <taxon>Gemmata</taxon>
    </lineage>
</organism>
<reference evidence="1 2" key="1">
    <citation type="submission" date="2018-01" db="EMBL/GenBank/DDBJ databases">
        <title>G. obscuriglobus.</title>
        <authorList>
            <person name="Franke J."/>
            <person name="Blomberg W."/>
            <person name="Selmecki A."/>
        </authorList>
    </citation>
    <scope>NUCLEOTIDE SEQUENCE [LARGE SCALE GENOMIC DNA]</scope>
    <source>
        <strain evidence="1 2">DSM 5831</strain>
    </source>
</reference>
<dbReference type="AlphaFoldDB" id="A0A2Z3GUY9"/>
<evidence type="ECO:0000313" key="2">
    <source>
        <dbReference type="Proteomes" id="UP000245802"/>
    </source>
</evidence>
<dbReference type="EMBL" id="CP025958">
    <property type="protein sequence ID" value="AWM36361.1"/>
    <property type="molecule type" value="Genomic_DNA"/>
</dbReference>
<name>A0A2Z3GUY9_9BACT</name>
<dbReference type="KEGG" id="gog:C1280_04560"/>
<dbReference type="InterPro" id="IPR014737">
    <property type="entry name" value="Transposase_Tn5-like_C"/>
</dbReference>
<proteinExistence type="predicted"/>
<evidence type="ECO:0000313" key="1">
    <source>
        <dbReference type="EMBL" id="AWM36361.1"/>
    </source>
</evidence>
<dbReference type="RefSeq" id="WP_010046813.1">
    <property type="nucleotide sequence ID" value="NZ_CP025958.1"/>
</dbReference>
<gene>
    <name evidence="1" type="ORF">C1280_04560</name>
</gene>
<dbReference type="Gene3D" id="1.10.740.10">
    <property type="entry name" value="Transferase Inhibitor Protein From Tn5, Chain"/>
    <property type="match status" value="1"/>
</dbReference>